<dbReference type="Proteomes" id="UP001497453">
    <property type="component" value="Chromosome 1"/>
</dbReference>
<dbReference type="SUPFAM" id="SSF47923">
    <property type="entry name" value="Ypt/Rab-GAP domain of gyp1p"/>
    <property type="match status" value="2"/>
</dbReference>
<dbReference type="Gene3D" id="1.10.472.80">
    <property type="entry name" value="Ypt/Rab-GAP domain of gyp1p, domain 3"/>
    <property type="match status" value="1"/>
</dbReference>
<evidence type="ECO:0000313" key="3">
    <source>
        <dbReference type="EMBL" id="CAL1694106.1"/>
    </source>
</evidence>
<feature type="region of interest" description="Disordered" evidence="1">
    <location>
        <begin position="104"/>
        <end position="182"/>
    </location>
</feature>
<dbReference type="Gene3D" id="1.10.10.750">
    <property type="entry name" value="Ypt/Rab-GAP domain of gyp1p, domain 1"/>
    <property type="match status" value="1"/>
</dbReference>
<gene>
    <name evidence="3" type="ORF">GFSPODELE1_LOCUS159</name>
</gene>
<proteinExistence type="predicted"/>
<keyword evidence="4" id="KW-1185">Reference proteome</keyword>
<name>A0ABP1CEV1_9APHY</name>
<reference evidence="4" key="1">
    <citation type="submission" date="2024-04" db="EMBL/GenBank/DDBJ databases">
        <authorList>
            <person name="Shaw F."/>
            <person name="Minotto A."/>
        </authorList>
    </citation>
    <scope>NUCLEOTIDE SEQUENCE [LARGE SCALE GENOMIC DNA]</scope>
</reference>
<feature type="domain" description="Rab-GAP TBC" evidence="2">
    <location>
        <begin position="375"/>
        <end position="574"/>
    </location>
</feature>
<feature type="compositionally biased region" description="Polar residues" evidence="1">
    <location>
        <begin position="133"/>
        <end position="163"/>
    </location>
</feature>
<dbReference type="PROSITE" id="PS50086">
    <property type="entry name" value="TBC_RABGAP"/>
    <property type="match status" value="1"/>
</dbReference>
<feature type="compositionally biased region" description="Acidic residues" evidence="1">
    <location>
        <begin position="170"/>
        <end position="179"/>
    </location>
</feature>
<dbReference type="InterPro" id="IPR035969">
    <property type="entry name" value="Rab-GAP_TBC_sf"/>
</dbReference>
<dbReference type="Gene3D" id="1.10.8.270">
    <property type="entry name" value="putative rabgap domain of human tbc1 domain family member 14 like domains"/>
    <property type="match status" value="1"/>
</dbReference>
<feature type="region of interest" description="Disordered" evidence="1">
    <location>
        <begin position="231"/>
        <end position="311"/>
    </location>
</feature>
<accession>A0ABP1CEV1</accession>
<dbReference type="PANTHER" id="PTHR47219:SF15">
    <property type="entry name" value="TBC1 DOMAIN FAMILY MEMBER 12 ISOFORM X1"/>
    <property type="match status" value="1"/>
</dbReference>
<evidence type="ECO:0000313" key="4">
    <source>
        <dbReference type="Proteomes" id="UP001497453"/>
    </source>
</evidence>
<protein>
    <recommendedName>
        <fullName evidence="2">Rab-GAP TBC domain-containing protein</fullName>
    </recommendedName>
</protein>
<dbReference type="Pfam" id="PF00566">
    <property type="entry name" value="RabGAP-TBC"/>
    <property type="match status" value="1"/>
</dbReference>
<organism evidence="3 4">
    <name type="scientific">Somion occarium</name>
    <dbReference type="NCBI Taxonomy" id="3059160"/>
    <lineage>
        <taxon>Eukaryota</taxon>
        <taxon>Fungi</taxon>
        <taxon>Dikarya</taxon>
        <taxon>Basidiomycota</taxon>
        <taxon>Agaricomycotina</taxon>
        <taxon>Agaricomycetes</taxon>
        <taxon>Polyporales</taxon>
        <taxon>Cerrenaceae</taxon>
        <taxon>Somion</taxon>
    </lineage>
</organism>
<dbReference type="InterPro" id="IPR050302">
    <property type="entry name" value="Rab_GAP_TBC_domain"/>
</dbReference>
<feature type="compositionally biased region" description="Polar residues" evidence="1">
    <location>
        <begin position="231"/>
        <end position="241"/>
    </location>
</feature>
<feature type="compositionally biased region" description="Pro residues" evidence="1">
    <location>
        <begin position="119"/>
        <end position="129"/>
    </location>
</feature>
<dbReference type="EMBL" id="OZ037944">
    <property type="protein sequence ID" value="CAL1694106.1"/>
    <property type="molecule type" value="Genomic_DNA"/>
</dbReference>
<dbReference type="InterPro" id="IPR000195">
    <property type="entry name" value="Rab-GAP-TBC_dom"/>
</dbReference>
<evidence type="ECO:0000259" key="2">
    <source>
        <dbReference type="PROSITE" id="PS50086"/>
    </source>
</evidence>
<feature type="compositionally biased region" description="Low complexity" evidence="1">
    <location>
        <begin position="242"/>
        <end position="274"/>
    </location>
</feature>
<evidence type="ECO:0000256" key="1">
    <source>
        <dbReference type="SAM" id="MobiDB-lite"/>
    </source>
</evidence>
<dbReference type="PANTHER" id="PTHR47219">
    <property type="entry name" value="RAB GTPASE-ACTIVATING PROTEIN 1-LIKE"/>
    <property type="match status" value="1"/>
</dbReference>
<sequence>MSSPNVAVHLHQQPHHNPLMYDELNVVFTHGAAPAAAAARRGFSLDDAFSDTDDNEVSFDFSPAALREELHKNISRENDWDIEHDAQGFTAKIGYAVDHDPDGSVSTFDINASMHDEPISPPTQQPPSPDSQTLSYPSQSQSGSLNDVQLASEFSSVSLSDHNSPAERQDEPDEPEEEEQQHAYPAVQIEVHADGHAETTVQEIPPPEPESYTVEVPDALTQDAPTTATIASQLYTPRSTTSNVSESSLPIPSSSSLPTPSSAKSTTSVASTSSSRHRPTKSLGPSALDKVVSKTRPHFLPPKPRTEDRKHLADWEKMMKQSRAAEEKRRKALQERRLARERRIEESISIWEREIVPDWRVVNKDPHLRRIWWQGIPTKLRATMWQNAVGNELALSKDAFKACLARANRALAAGTFPTTVLGLIEEDIKTTLPSLHLFAPETGPLYQDLKDMLCAWVVSRSDEGLGYVTGVAKIAAMLLINMAPAQGFLVMRNLLERHCMRSFYGGMSSKNDVEAYYRIFDTLLADGMPKIYFNFKQHQVSPSAYLPDWLLPLFLDHLPFEACARVWDVLMLEGDSFLYRAALAVLAVLETRLFFPDRRELLELLKGENKAALEVARRDGQSLDGGKYEIYGVDEETLWERIDAMDEWWKASTWTRLIQRELPDL</sequence>
<dbReference type="SMART" id="SM00164">
    <property type="entry name" value="TBC"/>
    <property type="match status" value="1"/>
</dbReference>